<comment type="caution">
    <text evidence="2">The sequence shown here is derived from an EMBL/GenBank/DDBJ whole genome shotgun (WGS) entry which is preliminary data.</text>
</comment>
<feature type="compositionally biased region" description="Basic and acidic residues" evidence="1">
    <location>
        <begin position="28"/>
        <end position="41"/>
    </location>
</feature>
<gene>
    <name evidence="2" type="ORF">FWK35_00014510</name>
</gene>
<feature type="region of interest" description="Disordered" evidence="1">
    <location>
        <begin position="1"/>
        <end position="49"/>
    </location>
</feature>
<organism evidence="2 3">
    <name type="scientific">Aphis craccivora</name>
    <name type="common">Cowpea aphid</name>
    <dbReference type="NCBI Taxonomy" id="307492"/>
    <lineage>
        <taxon>Eukaryota</taxon>
        <taxon>Metazoa</taxon>
        <taxon>Ecdysozoa</taxon>
        <taxon>Arthropoda</taxon>
        <taxon>Hexapoda</taxon>
        <taxon>Insecta</taxon>
        <taxon>Pterygota</taxon>
        <taxon>Neoptera</taxon>
        <taxon>Paraneoptera</taxon>
        <taxon>Hemiptera</taxon>
        <taxon>Sternorrhyncha</taxon>
        <taxon>Aphidomorpha</taxon>
        <taxon>Aphidoidea</taxon>
        <taxon>Aphididae</taxon>
        <taxon>Aphidini</taxon>
        <taxon>Aphis</taxon>
        <taxon>Aphis</taxon>
    </lineage>
</organism>
<accession>A0A6G0Y355</accession>
<proteinExistence type="predicted"/>
<evidence type="ECO:0000256" key="1">
    <source>
        <dbReference type="SAM" id="MobiDB-lite"/>
    </source>
</evidence>
<dbReference type="Proteomes" id="UP000478052">
    <property type="component" value="Unassembled WGS sequence"/>
</dbReference>
<keyword evidence="2" id="KW-0436">Ligase</keyword>
<reference evidence="2 3" key="1">
    <citation type="submission" date="2019-08" db="EMBL/GenBank/DDBJ databases">
        <title>Whole genome of Aphis craccivora.</title>
        <authorList>
            <person name="Voronova N.V."/>
            <person name="Shulinski R.S."/>
            <person name="Bandarenka Y.V."/>
            <person name="Zhorov D.G."/>
            <person name="Warner D."/>
        </authorList>
    </citation>
    <scope>NUCLEOTIDE SEQUENCE [LARGE SCALE GENOMIC DNA]</scope>
    <source>
        <strain evidence="2">180601</strain>
        <tissue evidence="2">Whole Body</tissue>
    </source>
</reference>
<sequence length="133" mass="15565">MNKRQQSSISDFFNKKKKNDQDINDNQYNEHNEHNVDDPDIPKTAVNNEDTTAVNNSLCQPIEFIRDDDTPECWDSKQVKYFCQEYPWLYFKNKKLGCNICHNVNLSLNKNQVLHVHVSSNWTQCEIIPSGDS</sequence>
<protein>
    <submittedName>
        <fullName evidence="2">E3 SUMO-protein ligase KIAA1586-like</fullName>
    </submittedName>
</protein>
<dbReference type="GO" id="GO:0016874">
    <property type="term" value="F:ligase activity"/>
    <property type="evidence" value="ECO:0007669"/>
    <property type="project" value="UniProtKB-KW"/>
</dbReference>
<dbReference type="AlphaFoldDB" id="A0A6G0Y355"/>
<keyword evidence="3" id="KW-1185">Reference proteome</keyword>
<evidence type="ECO:0000313" key="3">
    <source>
        <dbReference type="Proteomes" id="UP000478052"/>
    </source>
</evidence>
<dbReference type="EMBL" id="VUJU01006454">
    <property type="protein sequence ID" value="KAF0748501.1"/>
    <property type="molecule type" value="Genomic_DNA"/>
</dbReference>
<evidence type="ECO:0000313" key="2">
    <source>
        <dbReference type="EMBL" id="KAF0748501.1"/>
    </source>
</evidence>
<name>A0A6G0Y355_APHCR</name>
<dbReference type="OrthoDB" id="6619072at2759"/>